<comment type="caution">
    <text evidence="11">The sequence shown here is derived from an EMBL/GenBank/DDBJ whole genome shotgun (WGS) entry which is preliminary data.</text>
</comment>
<evidence type="ECO:0000256" key="5">
    <source>
        <dbReference type="ARBA" id="ARBA00022723"/>
    </source>
</evidence>
<keyword evidence="12" id="KW-1185">Reference proteome</keyword>
<dbReference type="PIRSF" id="PIRSF005499">
    <property type="entry name" value="PNPase"/>
    <property type="match status" value="1"/>
</dbReference>
<dbReference type="Gene3D" id="3.30.1370.10">
    <property type="entry name" value="K Homology domain, type 1"/>
    <property type="match status" value="1"/>
</dbReference>
<keyword evidence="4 8" id="KW-0548">Nucleotidyltransferase</keyword>
<dbReference type="InterPro" id="IPR001247">
    <property type="entry name" value="ExoRNase_PH_dom1"/>
</dbReference>
<evidence type="ECO:0000256" key="1">
    <source>
        <dbReference type="ARBA" id="ARBA00007404"/>
    </source>
</evidence>
<dbReference type="PANTHER" id="PTHR11252">
    <property type="entry name" value="POLYRIBONUCLEOTIDE NUCLEOTIDYLTRANSFERASE"/>
    <property type="match status" value="1"/>
</dbReference>
<dbReference type="PANTHER" id="PTHR11252:SF0">
    <property type="entry name" value="POLYRIBONUCLEOTIDE NUCLEOTIDYLTRANSFERASE 1, MITOCHONDRIAL"/>
    <property type="match status" value="1"/>
</dbReference>
<protein>
    <recommendedName>
        <fullName evidence="8">Polyribonucleotide nucleotidyltransferase</fullName>
        <ecNumber evidence="8">2.7.7.8</ecNumber>
    </recommendedName>
    <alternativeName>
        <fullName evidence="8">Polynucleotide phosphorylase</fullName>
        <shortName evidence="8">PNPase</shortName>
    </alternativeName>
</protein>
<dbReference type="NCBIfam" id="TIGR03591">
    <property type="entry name" value="polynuc_phos"/>
    <property type="match status" value="1"/>
</dbReference>
<feature type="compositionally biased region" description="Basic and acidic residues" evidence="9">
    <location>
        <begin position="715"/>
        <end position="725"/>
    </location>
</feature>
<dbReference type="SUPFAM" id="SSF46915">
    <property type="entry name" value="Polynucleotide phosphorylase/guanosine pentaphosphate synthase (PNPase/GPSI), domain 3"/>
    <property type="match status" value="1"/>
</dbReference>
<comment type="similarity">
    <text evidence="1 8">Belongs to the polyribonucleotide nucleotidyltransferase family.</text>
</comment>
<gene>
    <name evidence="8" type="primary">pnp</name>
    <name evidence="11" type="ORF">ACFO4R_04660</name>
</gene>
<evidence type="ECO:0000313" key="12">
    <source>
        <dbReference type="Proteomes" id="UP001595916"/>
    </source>
</evidence>
<dbReference type="SUPFAM" id="SSF54211">
    <property type="entry name" value="Ribosomal protein S5 domain 2-like"/>
    <property type="match status" value="2"/>
</dbReference>
<dbReference type="InterPro" id="IPR012162">
    <property type="entry name" value="PNPase"/>
</dbReference>
<evidence type="ECO:0000256" key="6">
    <source>
        <dbReference type="ARBA" id="ARBA00022842"/>
    </source>
</evidence>
<evidence type="ECO:0000256" key="8">
    <source>
        <dbReference type="HAMAP-Rule" id="MF_01595"/>
    </source>
</evidence>
<name>A0ABV9QKF7_9FIRM</name>
<dbReference type="CDD" id="cd04472">
    <property type="entry name" value="S1_PNPase"/>
    <property type="match status" value="1"/>
</dbReference>
<dbReference type="SUPFAM" id="SSF50249">
    <property type="entry name" value="Nucleic acid-binding proteins"/>
    <property type="match status" value="1"/>
</dbReference>
<dbReference type="InterPro" id="IPR003029">
    <property type="entry name" value="S1_domain"/>
</dbReference>
<comment type="catalytic activity">
    <reaction evidence="8">
        <text>RNA(n+1) + phosphate = RNA(n) + a ribonucleoside 5'-diphosphate</text>
        <dbReference type="Rhea" id="RHEA:22096"/>
        <dbReference type="Rhea" id="RHEA-COMP:14527"/>
        <dbReference type="Rhea" id="RHEA-COMP:17342"/>
        <dbReference type="ChEBI" id="CHEBI:43474"/>
        <dbReference type="ChEBI" id="CHEBI:57930"/>
        <dbReference type="ChEBI" id="CHEBI:140395"/>
        <dbReference type="EC" id="2.7.7.8"/>
    </reaction>
</comment>
<dbReference type="SMART" id="SM00316">
    <property type="entry name" value="S1"/>
    <property type="match status" value="1"/>
</dbReference>
<dbReference type="CDD" id="cd11363">
    <property type="entry name" value="RNase_PH_PNPase_1"/>
    <property type="match status" value="1"/>
</dbReference>
<dbReference type="InterPro" id="IPR020568">
    <property type="entry name" value="Ribosomal_Su5_D2-typ_SF"/>
</dbReference>
<dbReference type="SUPFAM" id="SSF54791">
    <property type="entry name" value="Eukaryotic type KH-domain (KH-domain type I)"/>
    <property type="match status" value="1"/>
</dbReference>
<evidence type="ECO:0000256" key="4">
    <source>
        <dbReference type="ARBA" id="ARBA00022695"/>
    </source>
</evidence>
<dbReference type="CDD" id="cd11364">
    <property type="entry name" value="RNase_PH_PNPase_2"/>
    <property type="match status" value="1"/>
</dbReference>
<dbReference type="SMART" id="SM00322">
    <property type="entry name" value="KH"/>
    <property type="match status" value="1"/>
</dbReference>
<dbReference type="InterPro" id="IPR015847">
    <property type="entry name" value="ExoRNase_PH_dom2"/>
</dbReference>
<dbReference type="Pfam" id="PF00575">
    <property type="entry name" value="S1"/>
    <property type="match status" value="1"/>
</dbReference>
<dbReference type="InterPro" id="IPR036456">
    <property type="entry name" value="PNPase_PH_RNA-bd_sf"/>
</dbReference>
<keyword evidence="3 8" id="KW-0808">Transferase</keyword>
<dbReference type="HAMAP" id="MF_01595">
    <property type="entry name" value="PNPase"/>
    <property type="match status" value="1"/>
</dbReference>
<dbReference type="InterPro" id="IPR012340">
    <property type="entry name" value="NA-bd_OB-fold"/>
</dbReference>
<keyword evidence="6 8" id="KW-0460">Magnesium</keyword>
<dbReference type="Pfam" id="PF03725">
    <property type="entry name" value="RNase_PH_C"/>
    <property type="match status" value="2"/>
</dbReference>
<dbReference type="InterPro" id="IPR004088">
    <property type="entry name" value="KH_dom_type_1"/>
</dbReference>
<organism evidence="11 12">
    <name type="scientific">Filifactor villosus</name>
    <dbReference type="NCBI Taxonomy" id="29374"/>
    <lineage>
        <taxon>Bacteria</taxon>
        <taxon>Bacillati</taxon>
        <taxon>Bacillota</taxon>
        <taxon>Clostridia</taxon>
        <taxon>Peptostreptococcales</taxon>
        <taxon>Filifactoraceae</taxon>
        <taxon>Filifactor</taxon>
    </lineage>
</organism>
<dbReference type="Pfam" id="PF01138">
    <property type="entry name" value="RNase_PH"/>
    <property type="match status" value="2"/>
</dbReference>
<dbReference type="GO" id="GO:0004654">
    <property type="term" value="F:polyribonucleotide nucleotidyltransferase activity"/>
    <property type="evidence" value="ECO:0007669"/>
    <property type="project" value="UniProtKB-EC"/>
</dbReference>
<dbReference type="PROSITE" id="PS50084">
    <property type="entry name" value="KH_TYPE_1"/>
    <property type="match status" value="1"/>
</dbReference>
<evidence type="ECO:0000256" key="2">
    <source>
        <dbReference type="ARBA" id="ARBA00022490"/>
    </source>
</evidence>
<dbReference type="Pfam" id="PF03726">
    <property type="entry name" value="PNPase"/>
    <property type="match status" value="1"/>
</dbReference>
<dbReference type="SUPFAM" id="SSF55666">
    <property type="entry name" value="Ribonuclease PH domain 2-like"/>
    <property type="match status" value="2"/>
</dbReference>
<dbReference type="PROSITE" id="PS50126">
    <property type="entry name" value="S1"/>
    <property type="match status" value="1"/>
</dbReference>
<dbReference type="Gene3D" id="3.30.230.70">
    <property type="entry name" value="GHMP Kinase, N-terminal domain"/>
    <property type="match status" value="2"/>
</dbReference>
<evidence type="ECO:0000256" key="9">
    <source>
        <dbReference type="SAM" id="MobiDB-lite"/>
    </source>
</evidence>
<dbReference type="Gene3D" id="2.40.50.140">
    <property type="entry name" value="Nucleic acid-binding proteins"/>
    <property type="match status" value="1"/>
</dbReference>
<dbReference type="InterPro" id="IPR004087">
    <property type="entry name" value="KH_dom"/>
</dbReference>
<dbReference type="InterPro" id="IPR027408">
    <property type="entry name" value="PNPase/RNase_PH_dom_sf"/>
</dbReference>
<dbReference type="EC" id="2.7.7.8" evidence="8"/>
<dbReference type="InterPro" id="IPR036345">
    <property type="entry name" value="ExoRNase_PH_dom2_sf"/>
</dbReference>
<keyword evidence="2 8" id="KW-0963">Cytoplasm</keyword>
<proteinExistence type="inferred from homology"/>
<feature type="domain" description="S1 motif" evidence="10">
    <location>
        <begin position="619"/>
        <end position="687"/>
    </location>
</feature>
<feature type="region of interest" description="Disordered" evidence="9">
    <location>
        <begin position="701"/>
        <end position="725"/>
    </location>
</feature>
<dbReference type="EMBL" id="JBHSHL010000014">
    <property type="protein sequence ID" value="MFC4804368.1"/>
    <property type="molecule type" value="Genomic_DNA"/>
</dbReference>
<dbReference type="InterPro" id="IPR036612">
    <property type="entry name" value="KH_dom_type_1_sf"/>
</dbReference>
<accession>A0ABV9QKF7</accession>
<reference evidence="12" key="1">
    <citation type="journal article" date="2019" name="Int. J. Syst. Evol. Microbiol.">
        <title>The Global Catalogue of Microorganisms (GCM) 10K type strain sequencing project: providing services to taxonomists for standard genome sequencing and annotation.</title>
        <authorList>
            <consortium name="The Broad Institute Genomics Platform"/>
            <consortium name="The Broad Institute Genome Sequencing Center for Infectious Disease"/>
            <person name="Wu L."/>
            <person name="Ma J."/>
        </authorList>
    </citation>
    <scope>NUCLEOTIDE SEQUENCE [LARGE SCALE GENOMIC DNA]</scope>
    <source>
        <strain evidence="12">CCUG 46385</strain>
    </source>
</reference>
<sequence>MSKIFRTSFGERELSVEIGKVAELANGACLLRCGDTVVLVTATNSDAPREGIDFFPLSVDFEERLYSVGKIPGGFIKREGRPSEKAILTSRLIDRPIRPLFPKGFRNDVQVVATVLSVEPDVAPDVLAMIGSSVALSISSIPFNGPTGSVAVGLIDGKLILNPDVEQRAVSDLHLTVSGTKDAIMMVEAGANEVDEATMLKAILFGHEEIKKIVAFIEDIVAEVGKEKMEVTLFKADEAIEEEVISFAKQKMKDAILTKDKTERMLNMDKVKQETLEHFAQIYPENIKDVDETVYKITKEGVRELILIDRIRPDNRQMDEIRPIWCEVGNLPRTHGSAIFTRGQTQVMSITTLGALGDMQTLDGLDENVEKRYMHHYNFPAYSVGEARPSRGPGRREIGHGALAERAILPMLPSKEDFAYAIRVVSEVMSSNGSTSQASVCGSTLSLLDAGVPMKRMVAGIAMGLIKEEEHLAILSDIQGMEDFLGDMDFKVAGTEEGITAIQMDIKISGIDEEILTKALEQARKGRLHILDKMKEVIDRPREEISPYAPMVLQMKIDPEKIREVIGTGGKVINKIIDETGAKIDIEQDGNIFILAVERDKGKLAKEMIEAIVEEPEVGKTYRAKVTRLMDFGAFAEFLPGKEGLIHISQADTQRTASVESLWKVGDEVDVMLMEVDPQGRMNLSRRAVLQKEKGLEIDYVSEKDKKNHRPNRNNRFDNNHNKRR</sequence>
<comment type="function">
    <text evidence="8">Involved in mRNA degradation. Catalyzes the phosphorolysis of single-stranded polyribonucleotides processively in the 3'- to 5'-direction.</text>
</comment>
<keyword evidence="7 8" id="KW-0694">RNA-binding</keyword>
<evidence type="ECO:0000256" key="3">
    <source>
        <dbReference type="ARBA" id="ARBA00022679"/>
    </source>
</evidence>
<keyword evidence="5 8" id="KW-0479">Metal-binding</keyword>
<evidence type="ECO:0000313" key="11">
    <source>
        <dbReference type="EMBL" id="MFC4804368.1"/>
    </source>
</evidence>
<dbReference type="CDD" id="cd02393">
    <property type="entry name" value="KH-I_PNPase"/>
    <property type="match status" value="1"/>
</dbReference>
<comment type="cofactor">
    <cofactor evidence="8">
        <name>Mg(2+)</name>
        <dbReference type="ChEBI" id="CHEBI:18420"/>
    </cofactor>
</comment>
<dbReference type="NCBIfam" id="NF008805">
    <property type="entry name" value="PRK11824.1"/>
    <property type="match status" value="1"/>
</dbReference>
<dbReference type="InterPro" id="IPR015848">
    <property type="entry name" value="PNPase_PH_RNA-bd_bac/org-type"/>
</dbReference>
<dbReference type="Proteomes" id="UP001595916">
    <property type="component" value="Unassembled WGS sequence"/>
</dbReference>
<feature type="binding site" evidence="8">
    <location>
        <position position="489"/>
    </location>
    <ligand>
        <name>Mg(2+)</name>
        <dbReference type="ChEBI" id="CHEBI:18420"/>
    </ligand>
</feature>
<evidence type="ECO:0000256" key="7">
    <source>
        <dbReference type="ARBA" id="ARBA00022884"/>
    </source>
</evidence>
<dbReference type="RefSeq" id="WP_379787875.1">
    <property type="nucleotide sequence ID" value="NZ_JBHSHL010000014.1"/>
</dbReference>
<dbReference type="Pfam" id="PF00013">
    <property type="entry name" value="KH_1"/>
    <property type="match status" value="1"/>
</dbReference>
<comment type="subcellular location">
    <subcellularLocation>
        <location evidence="8">Cytoplasm</location>
    </subcellularLocation>
</comment>
<evidence type="ECO:0000259" key="10">
    <source>
        <dbReference type="PROSITE" id="PS50126"/>
    </source>
</evidence>
<feature type="binding site" evidence="8">
    <location>
        <position position="483"/>
    </location>
    <ligand>
        <name>Mg(2+)</name>
        <dbReference type="ChEBI" id="CHEBI:18420"/>
    </ligand>
</feature>